<protein>
    <recommendedName>
        <fullName evidence="4">DUF2238 domain-containing protein</fullName>
    </recommendedName>
</protein>
<feature type="transmembrane region" description="Helical" evidence="1">
    <location>
        <begin position="32"/>
        <end position="50"/>
    </location>
</feature>
<evidence type="ECO:0000313" key="2">
    <source>
        <dbReference type="EMBL" id="OGG40394.1"/>
    </source>
</evidence>
<proteinExistence type="predicted"/>
<dbReference type="Proteomes" id="UP000176996">
    <property type="component" value="Unassembled WGS sequence"/>
</dbReference>
<dbReference type="InterPro" id="IPR014509">
    <property type="entry name" value="YjdF-like"/>
</dbReference>
<keyword evidence="1" id="KW-0472">Membrane</keyword>
<feature type="transmembrane region" description="Helical" evidence="1">
    <location>
        <begin position="133"/>
        <end position="160"/>
    </location>
</feature>
<feature type="transmembrane region" description="Helical" evidence="1">
    <location>
        <begin position="172"/>
        <end position="189"/>
    </location>
</feature>
<keyword evidence="1" id="KW-1133">Transmembrane helix</keyword>
<keyword evidence="1" id="KW-0812">Transmembrane</keyword>
<organism evidence="2 3">
    <name type="scientific">Candidatus Jorgensenbacteria bacterium RIFCSPLOWO2_01_FULL_45_25b</name>
    <dbReference type="NCBI Taxonomy" id="1798471"/>
    <lineage>
        <taxon>Bacteria</taxon>
        <taxon>Candidatus Joergenseniibacteriota</taxon>
    </lineage>
</organism>
<sequence length="192" mass="20873">MISKQHLLLVALNALVLIIFGTIFFARANYEFLGYIGVIILVGILIAISLKKVAYPIGLLYGLSLWGLMHLAGGGIRFADGSILYHQILIPLSDTYGIFRYDQLVHIVGFGFATWAMYQLIGSYLNVKKGTGLFIVVVMAGLGVGALNEMIEFLATVFVANTNVGGYTNTSLDLFADALGALIATIFIFRKK</sequence>
<feature type="transmembrane region" description="Helical" evidence="1">
    <location>
        <begin position="7"/>
        <end position="26"/>
    </location>
</feature>
<evidence type="ECO:0000313" key="3">
    <source>
        <dbReference type="Proteomes" id="UP000176996"/>
    </source>
</evidence>
<comment type="caution">
    <text evidence="2">The sequence shown here is derived from an EMBL/GenBank/DDBJ whole genome shotgun (WGS) entry which is preliminary data.</text>
</comment>
<gene>
    <name evidence="2" type="ORF">A3A21_03185</name>
</gene>
<dbReference type="AlphaFoldDB" id="A0A1F6BTX7"/>
<feature type="transmembrane region" description="Helical" evidence="1">
    <location>
        <begin position="98"/>
        <end position="121"/>
    </location>
</feature>
<name>A0A1F6BTX7_9BACT</name>
<dbReference type="Pfam" id="PF09997">
    <property type="entry name" value="DUF2238"/>
    <property type="match status" value="1"/>
</dbReference>
<evidence type="ECO:0008006" key="4">
    <source>
        <dbReference type="Google" id="ProtNLM"/>
    </source>
</evidence>
<evidence type="ECO:0000256" key="1">
    <source>
        <dbReference type="SAM" id="Phobius"/>
    </source>
</evidence>
<accession>A0A1F6BTX7</accession>
<reference evidence="2 3" key="1">
    <citation type="journal article" date="2016" name="Nat. Commun.">
        <title>Thousands of microbial genomes shed light on interconnected biogeochemical processes in an aquifer system.</title>
        <authorList>
            <person name="Anantharaman K."/>
            <person name="Brown C.T."/>
            <person name="Hug L.A."/>
            <person name="Sharon I."/>
            <person name="Castelle C.J."/>
            <person name="Probst A.J."/>
            <person name="Thomas B.C."/>
            <person name="Singh A."/>
            <person name="Wilkins M.J."/>
            <person name="Karaoz U."/>
            <person name="Brodie E.L."/>
            <person name="Williams K.H."/>
            <person name="Hubbard S.S."/>
            <person name="Banfield J.F."/>
        </authorList>
    </citation>
    <scope>NUCLEOTIDE SEQUENCE [LARGE SCALE GENOMIC DNA]</scope>
</reference>
<dbReference type="EMBL" id="MFKK01000027">
    <property type="protein sequence ID" value="OGG40394.1"/>
    <property type="molecule type" value="Genomic_DNA"/>
</dbReference>
<feature type="transmembrane region" description="Helical" evidence="1">
    <location>
        <begin position="57"/>
        <end position="78"/>
    </location>
</feature>